<feature type="compositionally biased region" description="Polar residues" evidence="1">
    <location>
        <begin position="124"/>
        <end position="136"/>
    </location>
</feature>
<dbReference type="EMBL" id="JAPQKT010000003">
    <property type="protein sequence ID" value="KAJ5234861.1"/>
    <property type="molecule type" value="Genomic_DNA"/>
</dbReference>
<dbReference type="RefSeq" id="XP_056502361.1">
    <property type="nucleotide sequence ID" value="XM_056642949.1"/>
</dbReference>
<feature type="compositionally biased region" description="Low complexity" evidence="1">
    <location>
        <begin position="243"/>
        <end position="252"/>
    </location>
</feature>
<evidence type="ECO:0000313" key="3">
    <source>
        <dbReference type="Proteomes" id="UP001147733"/>
    </source>
</evidence>
<dbReference type="Proteomes" id="UP001147733">
    <property type="component" value="Unassembled WGS sequence"/>
</dbReference>
<proteinExistence type="predicted"/>
<feature type="compositionally biased region" description="Polar residues" evidence="1">
    <location>
        <begin position="14"/>
        <end position="36"/>
    </location>
</feature>
<feature type="compositionally biased region" description="Acidic residues" evidence="1">
    <location>
        <begin position="260"/>
        <end position="270"/>
    </location>
</feature>
<protein>
    <submittedName>
        <fullName evidence="2">Uncharacterized protein</fullName>
    </submittedName>
</protein>
<evidence type="ECO:0000313" key="2">
    <source>
        <dbReference type="EMBL" id="KAJ5234861.1"/>
    </source>
</evidence>
<feature type="compositionally biased region" description="Polar residues" evidence="1">
    <location>
        <begin position="221"/>
        <end position="231"/>
    </location>
</feature>
<dbReference type="OrthoDB" id="5420391at2759"/>
<feature type="compositionally biased region" description="Polar residues" evidence="1">
    <location>
        <begin position="295"/>
        <end position="312"/>
    </location>
</feature>
<organism evidence="2 3">
    <name type="scientific">Penicillium citrinum</name>
    <dbReference type="NCBI Taxonomy" id="5077"/>
    <lineage>
        <taxon>Eukaryota</taxon>
        <taxon>Fungi</taxon>
        <taxon>Dikarya</taxon>
        <taxon>Ascomycota</taxon>
        <taxon>Pezizomycotina</taxon>
        <taxon>Eurotiomycetes</taxon>
        <taxon>Eurotiomycetidae</taxon>
        <taxon>Eurotiales</taxon>
        <taxon>Aspergillaceae</taxon>
        <taxon>Penicillium</taxon>
    </lineage>
</organism>
<dbReference type="PANTHER" id="PTHR42084">
    <property type="entry name" value="YALI0E26631P"/>
    <property type="match status" value="1"/>
</dbReference>
<keyword evidence="3" id="KW-1185">Reference proteome</keyword>
<dbReference type="AlphaFoldDB" id="A0A9W9TQ54"/>
<feature type="compositionally biased region" description="Low complexity" evidence="1">
    <location>
        <begin position="155"/>
        <end position="166"/>
    </location>
</feature>
<feature type="region of interest" description="Disordered" evidence="1">
    <location>
        <begin position="1"/>
        <end position="316"/>
    </location>
</feature>
<gene>
    <name evidence="2" type="ORF">N7469_004029</name>
</gene>
<name>A0A9W9TQ54_PENCI</name>
<accession>A0A9W9TQ54</accession>
<dbReference type="PANTHER" id="PTHR42084:SF1">
    <property type="entry name" value="SERINE_THREONINE-PROTEIN KINASE PPK6"/>
    <property type="match status" value="1"/>
</dbReference>
<feature type="compositionally biased region" description="Acidic residues" evidence="1">
    <location>
        <begin position="110"/>
        <end position="120"/>
    </location>
</feature>
<comment type="caution">
    <text evidence="2">The sequence shown here is derived from an EMBL/GenBank/DDBJ whole genome shotgun (WGS) entry which is preliminary data.</text>
</comment>
<reference evidence="2" key="2">
    <citation type="journal article" date="2023" name="IMA Fungus">
        <title>Comparative genomic study of the Penicillium genus elucidates a diverse pangenome and 15 lateral gene transfer events.</title>
        <authorList>
            <person name="Petersen C."/>
            <person name="Sorensen T."/>
            <person name="Nielsen M.R."/>
            <person name="Sondergaard T.E."/>
            <person name="Sorensen J.L."/>
            <person name="Fitzpatrick D.A."/>
            <person name="Frisvad J.C."/>
            <person name="Nielsen K.L."/>
        </authorList>
    </citation>
    <scope>NUCLEOTIDE SEQUENCE</scope>
    <source>
        <strain evidence="2">IBT 23319</strain>
    </source>
</reference>
<evidence type="ECO:0000256" key="1">
    <source>
        <dbReference type="SAM" id="MobiDB-lite"/>
    </source>
</evidence>
<feature type="compositionally biased region" description="Polar residues" evidence="1">
    <location>
        <begin position="61"/>
        <end position="79"/>
    </location>
</feature>
<feature type="compositionally biased region" description="Polar residues" evidence="1">
    <location>
        <begin position="145"/>
        <end position="154"/>
    </location>
</feature>
<dbReference type="GeneID" id="81382116"/>
<sequence length="517" mass="55679">MSADLLAEFGQGTVPAQSSLGGTQPTKKSQTQTNQLISDFDKSDDIFFGETPKVQPEKNPPLTSNLVPGQYKTQATASRQARPDVPAFDLPRQNNSDILFDATEDAPASDAEDDWGDFEGPEASATQPNHSASSITLAHEAKPYTSPTTAPQNQSSTSTFDLLDSLSIEDTALTTKKSHRGVENKPPQQIVTSPTPNPTWDDDSFGDWGEFTEAPSKTPKAPTQISTSKISPGSEPKPTPNVPAQKKPSAAKPTPPPPAWDDDAFDDWGDFNDGPTPAPVAVSTSKKPLPTSPPQIDSFTSGSTPQSSTVRPTNIPPPSVLLELLVDLMNNLQKEAAATGKTRQVSPNITTTATKIHTTLSTAARIIAGRSLRWKRDTILSQSMRIGPARAGKSSGMKLSAVNKHENVKEEQDAVDVLALWRERAALFNNIIQTAGLRPIPTVASPAALKVVTAKPGQGALKASHACALCALKRDERLLRVDEEDVQDSFGEWWTEHWGHTGCRLFWEVNHGLLGQR</sequence>
<reference evidence="2" key="1">
    <citation type="submission" date="2022-11" db="EMBL/GenBank/DDBJ databases">
        <authorList>
            <person name="Petersen C."/>
        </authorList>
    </citation>
    <scope>NUCLEOTIDE SEQUENCE</scope>
    <source>
        <strain evidence="2">IBT 23319</strain>
    </source>
</reference>